<evidence type="ECO:0000313" key="4">
    <source>
        <dbReference type="EMBL" id="TQN30280.1"/>
    </source>
</evidence>
<feature type="region of interest" description="Disordered" evidence="1">
    <location>
        <begin position="56"/>
        <end position="94"/>
    </location>
</feature>
<proteinExistence type="predicted"/>
<feature type="domain" description="SAF" evidence="3">
    <location>
        <begin position="43"/>
        <end position="105"/>
    </location>
</feature>
<dbReference type="EMBL" id="VFQC01000001">
    <property type="protein sequence ID" value="TQN30280.1"/>
    <property type="molecule type" value="Genomic_DNA"/>
</dbReference>
<evidence type="ECO:0000259" key="3">
    <source>
        <dbReference type="SMART" id="SM00858"/>
    </source>
</evidence>
<keyword evidence="2" id="KW-0732">Signal</keyword>
<accession>A0A543NEU8</accession>
<name>A0A543NEU8_9ACTN</name>
<dbReference type="SMART" id="SM00858">
    <property type="entry name" value="SAF"/>
    <property type="match status" value="1"/>
</dbReference>
<reference evidence="4 5" key="1">
    <citation type="submission" date="2019-06" db="EMBL/GenBank/DDBJ databases">
        <title>Sequencing the genomes of 1000 actinobacteria strains.</title>
        <authorList>
            <person name="Klenk H.-P."/>
        </authorList>
    </citation>
    <scope>NUCLEOTIDE SEQUENCE [LARGE SCALE GENOMIC DNA]</scope>
    <source>
        <strain evidence="4 5">DSM 45015</strain>
    </source>
</reference>
<dbReference type="Proteomes" id="UP000317422">
    <property type="component" value="Unassembled WGS sequence"/>
</dbReference>
<dbReference type="OrthoDB" id="4808509at2"/>
<dbReference type="Pfam" id="PF08666">
    <property type="entry name" value="SAF"/>
    <property type="match status" value="1"/>
</dbReference>
<evidence type="ECO:0000256" key="1">
    <source>
        <dbReference type="SAM" id="MobiDB-lite"/>
    </source>
</evidence>
<feature type="chain" id="PRO_5039157285" evidence="2">
    <location>
        <begin position="28"/>
        <end position="215"/>
    </location>
</feature>
<gene>
    <name evidence="4" type="ORF">FHX37_0150</name>
</gene>
<comment type="caution">
    <text evidence="4">The sequence shown here is derived from an EMBL/GenBank/DDBJ whole genome shotgun (WGS) entry which is preliminary data.</text>
</comment>
<sequence>MRTRRRVPGAFLSRHRRAFGTSCAALAFAGAVLLLRPPPEPTTDVLVAAGDVSASSPLAPRDTTVRSLPREAVPDGALPPDTDTDGMSLTGPLRGGEVLTTARVADPPAAEYGADRVAAPVRVADAGALTLLNPGSRVDILAAGEPSAAGFAAEAVGGGPAERVVADCPVIAVPEDDRAGSGETGALLLVAVTPEDARALAGHAASSRLSVTIRG</sequence>
<keyword evidence="5" id="KW-1185">Reference proteome</keyword>
<dbReference type="InterPro" id="IPR013974">
    <property type="entry name" value="SAF"/>
</dbReference>
<dbReference type="RefSeq" id="WP_141921554.1">
    <property type="nucleotide sequence ID" value="NZ_VFQC01000001.1"/>
</dbReference>
<dbReference type="AlphaFoldDB" id="A0A543NEU8"/>
<protein>
    <submittedName>
        <fullName evidence="4">Flp pilus assembly protein CpaB</fullName>
    </submittedName>
</protein>
<evidence type="ECO:0000313" key="5">
    <source>
        <dbReference type="Proteomes" id="UP000317422"/>
    </source>
</evidence>
<organism evidence="4 5">
    <name type="scientific">Haloactinospora alba</name>
    <dbReference type="NCBI Taxonomy" id="405555"/>
    <lineage>
        <taxon>Bacteria</taxon>
        <taxon>Bacillati</taxon>
        <taxon>Actinomycetota</taxon>
        <taxon>Actinomycetes</taxon>
        <taxon>Streptosporangiales</taxon>
        <taxon>Nocardiopsidaceae</taxon>
        <taxon>Haloactinospora</taxon>
    </lineage>
</organism>
<evidence type="ECO:0000256" key="2">
    <source>
        <dbReference type="SAM" id="SignalP"/>
    </source>
</evidence>
<feature type="signal peptide" evidence="2">
    <location>
        <begin position="1"/>
        <end position="27"/>
    </location>
</feature>
<dbReference type="CDD" id="cd11614">
    <property type="entry name" value="SAF_CpaB_FlgA_like"/>
    <property type="match status" value="1"/>
</dbReference>